<protein>
    <submittedName>
        <fullName evidence="1">Uncharacterized protein</fullName>
    </submittedName>
</protein>
<dbReference type="AlphaFoldDB" id="A0A397U7B2"/>
<dbReference type="OrthoDB" id="2373613at2759"/>
<dbReference type="PANTHER" id="PTHR33973">
    <property type="entry name" value="OS07G0153300 PROTEIN"/>
    <property type="match status" value="1"/>
</dbReference>
<proteinExistence type="predicted"/>
<dbReference type="PANTHER" id="PTHR33973:SF4">
    <property type="entry name" value="OS07G0153300 PROTEIN"/>
    <property type="match status" value="1"/>
</dbReference>
<accession>A0A397U7B2</accession>
<keyword evidence="2" id="KW-1185">Reference proteome</keyword>
<name>A0A397U7B2_9GLOM</name>
<gene>
    <name evidence="1" type="ORF">C2G38_2219240</name>
</gene>
<evidence type="ECO:0000313" key="2">
    <source>
        <dbReference type="Proteomes" id="UP000266673"/>
    </source>
</evidence>
<dbReference type="Pfam" id="PF07103">
    <property type="entry name" value="DUF1365"/>
    <property type="match status" value="1"/>
</dbReference>
<organism evidence="1 2">
    <name type="scientific">Gigaspora rosea</name>
    <dbReference type="NCBI Taxonomy" id="44941"/>
    <lineage>
        <taxon>Eukaryota</taxon>
        <taxon>Fungi</taxon>
        <taxon>Fungi incertae sedis</taxon>
        <taxon>Mucoromycota</taxon>
        <taxon>Glomeromycotina</taxon>
        <taxon>Glomeromycetes</taxon>
        <taxon>Diversisporales</taxon>
        <taxon>Gigasporaceae</taxon>
        <taxon>Gigaspora</taxon>
    </lineage>
</organism>
<evidence type="ECO:0000313" key="1">
    <source>
        <dbReference type="EMBL" id="RIB05591.1"/>
    </source>
</evidence>
<dbReference type="InterPro" id="IPR010775">
    <property type="entry name" value="DUF1365"/>
</dbReference>
<sequence>MINISFMETESWILSVLKISENDSREDQPEIIELSSDEDQIPDLIEISSDEQGQIPEIIDLSIDEELLFEKVIVLEINNAFGEKHLYILNRDTRLGLDMSFTINRAFHVSSFNDRKGIYKAFCKDPRYLYMRLVMYTDSSHPDDISSENVTYKNNTPIQRSRKKLVATASGHLYPLNLLSVIYAIMTYSLEIFLTMPRILKKSYKLHYYKNLGIYHRPIPIEGTVVVLEKNLDDENSGGIKSKQEFDEMLHSHWSAEGVDQAFIASIAQNDDYFDLRLKAIIIIQYLKKGEKNEIFINGEKWLWEGVIKLIKCEKNYKKEICKINDEEKKGNILEGWDVAYERKVIFLDF</sequence>
<reference evidence="1 2" key="1">
    <citation type="submission" date="2018-06" db="EMBL/GenBank/DDBJ databases">
        <title>Comparative genomics reveals the genomic features of Rhizophagus irregularis, R. cerebriforme, R. diaphanum and Gigaspora rosea, and their symbiotic lifestyle signature.</title>
        <authorList>
            <person name="Morin E."/>
            <person name="San Clemente H."/>
            <person name="Chen E.C.H."/>
            <person name="De La Providencia I."/>
            <person name="Hainaut M."/>
            <person name="Kuo A."/>
            <person name="Kohler A."/>
            <person name="Murat C."/>
            <person name="Tang N."/>
            <person name="Roy S."/>
            <person name="Loubradou J."/>
            <person name="Henrissat B."/>
            <person name="Grigoriev I.V."/>
            <person name="Corradi N."/>
            <person name="Roux C."/>
            <person name="Martin F.M."/>
        </authorList>
    </citation>
    <scope>NUCLEOTIDE SEQUENCE [LARGE SCALE GENOMIC DNA]</scope>
    <source>
        <strain evidence="1 2">DAOM 194757</strain>
    </source>
</reference>
<comment type="caution">
    <text evidence="1">The sequence shown here is derived from an EMBL/GenBank/DDBJ whole genome shotgun (WGS) entry which is preliminary data.</text>
</comment>
<dbReference type="Proteomes" id="UP000266673">
    <property type="component" value="Unassembled WGS sequence"/>
</dbReference>
<dbReference type="EMBL" id="QKWP01001955">
    <property type="protein sequence ID" value="RIB05591.1"/>
    <property type="molecule type" value="Genomic_DNA"/>
</dbReference>